<evidence type="ECO:0000256" key="1">
    <source>
        <dbReference type="ARBA" id="ARBA00022801"/>
    </source>
</evidence>
<evidence type="ECO:0000256" key="2">
    <source>
        <dbReference type="SAM" id="SignalP"/>
    </source>
</evidence>
<sequence>MIRTLFSACAVLALASPAIVGPALAQSRYDERPATLQIPTAGMNYTRRIVDIPMRDGVKLHTVILTPSGAIDAAMLLTRTPYNAEKLSRNSNSGDLGTALYGYDNATDVIVDGGYIRVIQDVRGMYGSQGIYMMNPSPAGTKYNPTKTDDSTDAYDTIDWLVKNVKQSNGRVGVIGISYDGYEALTPLIHPHPALKVAVPMNPMVDGWRGDDWFHNGAFRQFGLSYIWEQIASRDVSVPWVASVEDQYDLYLRAGSAGALAKQQGLDQIGFWNKVAAHPAYDDFWQNQAMDTLLAKEPLTVPVMLVHSLWDQEDIYGATAVYRALEPKDANNDMVYLSMGPWHHGQEIADGSHLGAIDWGSDTAKWWRGHVLAPFLAHYLKDQPMDVAPVTAFESGTDEWQRLQAWPAAPATTPLYLQPGGALGFTAASGAATADYVSDPAHPVLYEQRPNAPQGYDNNPWPTWLADDQRAVSTRPDVLTFTGPVLTAPITIAGQPTVHLTASTSGTDSDWVVKLIDVYPDQVPSDRKMGGYQLAVAMDIFRGRYRESLSEAKPIAAGQPLAYQWALPTTNHVFLPGHRIMVQVQSSWFPLYDRNPQRFVPNIMFAKPGDYVKATQQVTVAGPNASYVALPVVK</sequence>
<keyword evidence="5" id="KW-1185">Reference proteome</keyword>
<reference evidence="4 5" key="1">
    <citation type="journal article" date="2019" name="Environ. Microbiol.">
        <title>Species interactions and distinct microbial communities in high Arctic permafrost affected cryosols are associated with the CH4 and CO2 gas fluxes.</title>
        <authorList>
            <person name="Altshuler I."/>
            <person name="Hamel J."/>
            <person name="Turney S."/>
            <person name="Magnuson E."/>
            <person name="Levesque R."/>
            <person name="Greer C."/>
            <person name="Whyte L.G."/>
        </authorList>
    </citation>
    <scope>NUCLEOTIDE SEQUENCE [LARGE SCALE GENOMIC DNA]</scope>
    <source>
        <strain evidence="4 5">S5.1</strain>
    </source>
</reference>
<proteinExistence type="predicted"/>
<dbReference type="Gene3D" id="1.10.3020.10">
    <property type="entry name" value="alpha-amino acid ester hydrolase ( Helical cap domain)"/>
    <property type="match status" value="1"/>
</dbReference>
<dbReference type="Pfam" id="PF08530">
    <property type="entry name" value="PepX_C"/>
    <property type="match status" value="1"/>
</dbReference>
<gene>
    <name evidence="4" type="ORF">EAH84_05270</name>
</gene>
<dbReference type="Pfam" id="PF02129">
    <property type="entry name" value="Peptidase_S15"/>
    <property type="match status" value="1"/>
</dbReference>
<dbReference type="InterPro" id="IPR008979">
    <property type="entry name" value="Galactose-bd-like_sf"/>
</dbReference>
<dbReference type="GO" id="GO:0008239">
    <property type="term" value="F:dipeptidyl-peptidase activity"/>
    <property type="evidence" value="ECO:0007669"/>
    <property type="project" value="InterPro"/>
</dbReference>
<dbReference type="NCBIfam" id="TIGR00976">
    <property type="entry name" value="CocE_NonD"/>
    <property type="match status" value="1"/>
</dbReference>
<evidence type="ECO:0000313" key="4">
    <source>
        <dbReference type="EMBL" id="TPG13596.1"/>
    </source>
</evidence>
<accession>A0A502CP80</accession>
<dbReference type="Gene3D" id="2.60.120.260">
    <property type="entry name" value="Galactose-binding domain-like"/>
    <property type="match status" value="1"/>
</dbReference>
<keyword evidence="2" id="KW-0732">Signal</keyword>
<feature type="signal peptide" evidence="2">
    <location>
        <begin position="1"/>
        <end position="25"/>
    </location>
</feature>
<feature type="domain" description="Xaa-Pro dipeptidyl-peptidase C-terminal" evidence="3">
    <location>
        <begin position="373"/>
        <end position="629"/>
    </location>
</feature>
<dbReference type="InterPro" id="IPR050585">
    <property type="entry name" value="Xaa-Pro_dipeptidyl-ppase/CocE"/>
</dbReference>
<dbReference type="InterPro" id="IPR000383">
    <property type="entry name" value="Xaa-Pro-like_dom"/>
</dbReference>
<dbReference type="PANTHER" id="PTHR43056:SF10">
    <property type="entry name" value="COCE_NOND FAMILY, PUTATIVE (AFU_ORTHOLOGUE AFUA_7G00600)-RELATED"/>
    <property type="match status" value="1"/>
</dbReference>
<organism evidence="4 5">
    <name type="scientific">Sphingomonas oligophenolica</name>
    <dbReference type="NCBI Taxonomy" id="301154"/>
    <lineage>
        <taxon>Bacteria</taxon>
        <taxon>Pseudomonadati</taxon>
        <taxon>Pseudomonadota</taxon>
        <taxon>Alphaproteobacteria</taxon>
        <taxon>Sphingomonadales</taxon>
        <taxon>Sphingomonadaceae</taxon>
        <taxon>Sphingomonas</taxon>
    </lineage>
</organism>
<dbReference type="InterPro" id="IPR005674">
    <property type="entry name" value="CocE/Ser_esterase"/>
</dbReference>
<dbReference type="SUPFAM" id="SSF49785">
    <property type="entry name" value="Galactose-binding domain-like"/>
    <property type="match status" value="1"/>
</dbReference>
<evidence type="ECO:0000313" key="5">
    <source>
        <dbReference type="Proteomes" id="UP000318413"/>
    </source>
</evidence>
<dbReference type="InterPro" id="IPR029058">
    <property type="entry name" value="AB_hydrolase_fold"/>
</dbReference>
<dbReference type="Proteomes" id="UP000318413">
    <property type="component" value="Unassembled WGS sequence"/>
</dbReference>
<dbReference type="SMART" id="SM00939">
    <property type="entry name" value="PepX_C"/>
    <property type="match status" value="1"/>
</dbReference>
<dbReference type="AlphaFoldDB" id="A0A502CP80"/>
<dbReference type="SUPFAM" id="SSF53474">
    <property type="entry name" value="alpha/beta-Hydrolases"/>
    <property type="match status" value="1"/>
</dbReference>
<comment type="caution">
    <text evidence="4">The sequence shown here is derived from an EMBL/GenBank/DDBJ whole genome shotgun (WGS) entry which is preliminary data.</text>
</comment>
<dbReference type="OrthoDB" id="9806163at2"/>
<keyword evidence="1 4" id="KW-0378">Hydrolase</keyword>
<dbReference type="RefSeq" id="WP_140868827.1">
    <property type="nucleotide sequence ID" value="NZ_RCZK01000003.1"/>
</dbReference>
<dbReference type="InterPro" id="IPR013736">
    <property type="entry name" value="Xaa-Pro_dipept_C"/>
</dbReference>
<name>A0A502CP80_9SPHN</name>
<dbReference type="Gene3D" id="3.40.50.1820">
    <property type="entry name" value="alpha/beta hydrolase"/>
    <property type="match status" value="1"/>
</dbReference>
<dbReference type="PANTHER" id="PTHR43056">
    <property type="entry name" value="PEPTIDASE S9 PROLYL OLIGOPEPTIDASE"/>
    <property type="match status" value="1"/>
</dbReference>
<protein>
    <submittedName>
        <fullName evidence="4">CocE/NonD family hydrolase</fullName>
    </submittedName>
</protein>
<dbReference type="EMBL" id="RCZK01000003">
    <property type="protein sequence ID" value="TPG13596.1"/>
    <property type="molecule type" value="Genomic_DNA"/>
</dbReference>
<feature type="chain" id="PRO_5021314057" evidence="2">
    <location>
        <begin position="26"/>
        <end position="634"/>
    </location>
</feature>
<evidence type="ECO:0000259" key="3">
    <source>
        <dbReference type="SMART" id="SM00939"/>
    </source>
</evidence>